<keyword evidence="1" id="KW-0812">Transmembrane</keyword>
<reference evidence="2" key="2">
    <citation type="journal article" date="2015" name="Fish Shellfish Immunol.">
        <title>Early steps in the European eel (Anguilla anguilla)-Vibrio vulnificus interaction in the gills: Role of the RtxA13 toxin.</title>
        <authorList>
            <person name="Callol A."/>
            <person name="Pajuelo D."/>
            <person name="Ebbesson L."/>
            <person name="Teles M."/>
            <person name="MacKenzie S."/>
            <person name="Amaro C."/>
        </authorList>
    </citation>
    <scope>NUCLEOTIDE SEQUENCE</scope>
</reference>
<proteinExistence type="predicted"/>
<dbReference type="AlphaFoldDB" id="A0A0E9V0W7"/>
<dbReference type="EMBL" id="GBXM01037487">
    <property type="protein sequence ID" value="JAH71090.1"/>
    <property type="molecule type" value="Transcribed_RNA"/>
</dbReference>
<accession>A0A0E9V0W7</accession>
<protein>
    <submittedName>
        <fullName evidence="2">Uncharacterized protein</fullName>
    </submittedName>
</protein>
<feature type="transmembrane region" description="Helical" evidence="1">
    <location>
        <begin position="39"/>
        <end position="58"/>
    </location>
</feature>
<name>A0A0E9V0W7_ANGAN</name>
<organism evidence="2">
    <name type="scientific">Anguilla anguilla</name>
    <name type="common">European freshwater eel</name>
    <name type="synonym">Muraena anguilla</name>
    <dbReference type="NCBI Taxonomy" id="7936"/>
    <lineage>
        <taxon>Eukaryota</taxon>
        <taxon>Metazoa</taxon>
        <taxon>Chordata</taxon>
        <taxon>Craniata</taxon>
        <taxon>Vertebrata</taxon>
        <taxon>Euteleostomi</taxon>
        <taxon>Actinopterygii</taxon>
        <taxon>Neopterygii</taxon>
        <taxon>Teleostei</taxon>
        <taxon>Anguilliformes</taxon>
        <taxon>Anguillidae</taxon>
        <taxon>Anguilla</taxon>
    </lineage>
</organism>
<reference evidence="2" key="1">
    <citation type="submission" date="2014-11" db="EMBL/GenBank/DDBJ databases">
        <authorList>
            <person name="Amaro Gonzalez C."/>
        </authorList>
    </citation>
    <scope>NUCLEOTIDE SEQUENCE</scope>
</reference>
<keyword evidence="1" id="KW-0472">Membrane</keyword>
<evidence type="ECO:0000256" key="1">
    <source>
        <dbReference type="SAM" id="Phobius"/>
    </source>
</evidence>
<feature type="transmembrane region" description="Helical" evidence="1">
    <location>
        <begin position="12"/>
        <end position="32"/>
    </location>
</feature>
<keyword evidence="1" id="KW-1133">Transmembrane helix</keyword>
<sequence length="62" mass="6815">MDVGKKKIQLTWHWGSSVLVTALVVGLVAECVCCRRLRYSAEMGTGFISFLLFTGVTLDLPP</sequence>
<evidence type="ECO:0000313" key="2">
    <source>
        <dbReference type="EMBL" id="JAH71090.1"/>
    </source>
</evidence>